<dbReference type="Pfam" id="PF02635">
    <property type="entry name" value="DsrE"/>
    <property type="match status" value="1"/>
</dbReference>
<accession>A0A397QA95</accession>
<protein>
    <submittedName>
        <fullName evidence="2">Putative peroxiredoxin</fullName>
    </submittedName>
</protein>
<dbReference type="SUPFAM" id="SSF75169">
    <property type="entry name" value="DsrEFH-like"/>
    <property type="match status" value="1"/>
</dbReference>
<evidence type="ECO:0000256" key="1">
    <source>
        <dbReference type="SAM" id="Phobius"/>
    </source>
</evidence>
<dbReference type="Gene3D" id="3.40.1260.10">
    <property type="entry name" value="DsrEFH-like"/>
    <property type="match status" value="1"/>
</dbReference>
<name>A0A397QA95_9HYPH</name>
<sequence>MNSAKMSGSGRGRPHNIQLRVSVPLNAMEFQETHVILIFQAQETIMGRFAFAIVMAFALALPLGAANAQNDRRLVINLTSADVWTGQMAMSFARRVQEDGGNVVLFLNVHAVAFANQNVPQHVQALTGKTPHERIQEIIDAGGEVYLCPSCTEQAGLKIEDRIDGVKVGGPEFREILMAPDTKIISY</sequence>
<comment type="caution">
    <text evidence="2">The sequence shown here is derived from an EMBL/GenBank/DDBJ whole genome shotgun (WGS) entry which is preliminary data.</text>
</comment>
<feature type="transmembrane region" description="Helical" evidence="1">
    <location>
        <begin position="45"/>
        <end position="66"/>
    </location>
</feature>
<dbReference type="AlphaFoldDB" id="A0A397QA95"/>
<dbReference type="InterPro" id="IPR003787">
    <property type="entry name" value="Sulphur_relay_DsrE/F-like"/>
</dbReference>
<keyword evidence="1" id="KW-1133">Transmembrane helix</keyword>
<proteinExistence type="predicted"/>
<gene>
    <name evidence="2" type="ORF">BXY53_0107</name>
</gene>
<reference evidence="2 3" key="1">
    <citation type="submission" date="2018-08" db="EMBL/GenBank/DDBJ databases">
        <title>Genomic Encyclopedia of Archaeal and Bacterial Type Strains, Phase II (KMG-II): from individual species to whole genera.</title>
        <authorList>
            <person name="Goeker M."/>
        </authorList>
    </citation>
    <scope>NUCLEOTIDE SEQUENCE [LARGE SCALE GENOMIC DNA]</scope>
    <source>
        <strain evidence="2 3">DSM 5002</strain>
    </source>
</reference>
<dbReference type="Proteomes" id="UP000266273">
    <property type="component" value="Unassembled WGS sequence"/>
</dbReference>
<dbReference type="InterPro" id="IPR027396">
    <property type="entry name" value="DsrEFH-like"/>
</dbReference>
<keyword evidence="3" id="KW-1185">Reference proteome</keyword>
<organism evidence="2 3">
    <name type="scientific">Dichotomicrobium thermohalophilum</name>
    <dbReference type="NCBI Taxonomy" id="933063"/>
    <lineage>
        <taxon>Bacteria</taxon>
        <taxon>Pseudomonadati</taxon>
        <taxon>Pseudomonadota</taxon>
        <taxon>Alphaproteobacteria</taxon>
        <taxon>Hyphomicrobiales</taxon>
        <taxon>Hyphomicrobiaceae</taxon>
        <taxon>Dichotomicrobium</taxon>
    </lineage>
</organism>
<evidence type="ECO:0000313" key="3">
    <source>
        <dbReference type="Proteomes" id="UP000266273"/>
    </source>
</evidence>
<dbReference type="EMBL" id="QXDF01000001">
    <property type="protein sequence ID" value="RIA55054.1"/>
    <property type="molecule type" value="Genomic_DNA"/>
</dbReference>
<keyword evidence="1" id="KW-0472">Membrane</keyword>
<keyword evidence="1" id="KW-0812">Transmembrane</keyword>
<dbReference type="OrthoDB" id="9812053at2"/>
<evidence type="ECO:0000313" key="2">
    <source>
        <dbReference type="EMBL" id="RIA55054.1"/>
    </source>
</evidence>